<dbReference type="Gene3D" id="3.40.50.790">
    <property type="match status" value="1"/>
</dbReference>
<protein>
    <submittedName>
        <fullName evidence="4">Uncharacterized protein</fullName>
    </submittedName>
</protein>
<reference evidence="4 5" key="1">
    <citation type="submission" date="2016-05" db="EMBL/GenBank/DDBJ databases">
        <title>Nuclear genome of Blastocystis sp. subtype 1 NandII.</title>
        <authorList>
            <person name="Gentekaki E."/>
            <person name="Curtis B."/>
            <person name="Stairs C."/>
            <person name="Eme L."/>
            <person name="Herman E."/>
            <person name="Klimes V."/>
            <person name="Arias M.C."/>
            <person name="Elias M."/>
            <person name="Hilliou F."/>
            <person name="Klute M."/>
            <person name="Malik S.-B."/>
            <person name="Pightling A."/>
            <person name="Rachubinski R."/>
            <person name="Salas D."/>
            <person name="Schlacht A."/>
            <person name="Suga H."/>
            <person name="Archibald J."/>
            <person name="Ball S.G."/>
            <person name="Clark G."/>
            <person name="Dacks J."/>
            <person name="Van Der Giezen M."/>
            <person name="Tsaousis A."/>
            <person name="Roger A."/>
        </authorList>
    </citation>
    <scope>NUCLEOTIDE SEQUENCE [LARGE SCALE GENOMIC DNA]</scope>
    <source>
        <strain evidence="5">ATCC 50177 / NandII</strain>
    </source>
</reference>
<proteinExistence type="inferred from homology"/>
<keyword evidence="5" id="KW-1185">Reference proteome</keyword>
<dbReference type="EMBL" id="LXWW01000144">
    <property type="protein sequence ID" value="OAO15399.1"/>
    <property type="molecule type" value="Genomic_DNA"/>
</dbReference>
<organism evidence="4 5">
    <name type="scientific">Blastocystis sp. subtype 1 (strain ATCC 50177 / NandII)</name>
    <dbReference type="NCBI Taxonomy" id="478820"/>
    <lineage>
        <taxon>Eukaryota</taxon>
        <taxon>Sar</taxon>
        <taxon>Stramenopiles</taxon>
        <taxon>Bigyra</taxon>
        <taxon>Opalozoa</taxon>
        <taxon>Opalinata</taxon>
        <taxon>Blastocystidae</taxon>
        <taxon>Blastocystis</taxon>
    </lineage>
</organism>
<dbReference type="Gene3D" id="3.30.190.20">
    <property type="match status" value="1"/>
</dbReference>
<dbReference type="Proteomes" id="UP000078348">
    <property type="component" value="Unassembled WGS sequence"/>
</dbReference>
<dbReference type="SUPFAM" id="SSF56808">
    <property type="entry name" value="Ribosomal protein L1"/>
    <property type="match status" value="1"/>
</dbReference>
<evidence type="ECO:0000256" key="2">
    <source>
        <dbReference type="ARBA" id="ARBA00022980"/>
    </source>
</evidence>
<keyword evidence="3" id="KW-0687">Ribonucleoprotein</keyword>
<dbReference type="Pfam" id="PF00687">
    <property type="entry name" value="Ribosomal_L1"/>
    <property type="match status" value="1"/>
</dbReference>
<dbReference type="GO" id="GO:1990904">
    <property type="term" value="C:ribonucleoprotein complex"/>
    <property type="evidence" value="ECO:0007669"/>
    <property type="project" value="UniProtKB-KW"/>
</dbReference>
<evidence type="ECO:0000313" key="4">
    <source>
        <dbReference type="EMBL" id="OAO15399.1"/>
    </source>
</evidence>
<gene>
    <name evidence="4" type="ORF">AV274_2886</name>
</gene>
<dbReference type="GO" id="GO:0005840">
    <property type="term" value="C:ribosome"/>
    <property type="evidence" value="ECO:0007669"/>
    <property type="project" value="UniProtKB-KW"/>
</dbReference>
<keyword evidence="2" id="KW-0689">Ribosomal protein</keyword>
<dbReference type="InterPro" id="IPR028364">
    <property type="entry name" value="Ribosomal_uL1/biogenesis"/>
</dbReference>
<dbReference type="AlphaFoldDB" id="A0A196SHF7"/>
<comment type="similarity">
    <text evidence="1">Belongs to the universal ribosomal protein uL1 family.</text>
</comment>
<dbReference type="InterPro" id="IPR023674">
    <property type="entry name" value="Ribosomal_uL1-like"/>
</dbReference>
<dbReference type="CDD" id="cd00403">
    <property type="entry name" value="Ribosomal_L1"/>
    <property type="match status" value="1"/>
</dbReference>
<evidence type="ECO:0000256" key="1">
    <source>
        <dbReference type="ARBA" id="ARBA00010531"/>
    </source>
</evidence>
<name>A0A196SHF7_BLAHN</name>
<dbReference type="PANTHER" id="PTHR36427">
    <property type="entry name" value="54S RIBOSOMAL PROTEIN L1, MITOCHONDRIAL"/>
    <property type="match status" value="1"/>
</dbReference>
<dbReference type="OrthoDB" id="1747252at2759"/>
<comment type="caution">
    <text evidence="4">The sequence shown here is derived from an EMBL/GenBank/DDBJ whole genome shotgun (WGS) entry which is preliminary data.</text>
</comment>
<dbReference type="PANTHER" id="PTHR36427:SF3">
    <property type="entry name" value="LARGE RIBOSOMAL SUBUNIT PROTEIN UL1M"/>
    <property type="match status" value="1"/>
</dbReference>
<sequence length="294" mass="32607">MFAFRAHSISSTLLRGIRCFSSRIEEKIFYSPAQAICSVLNVTYPSTTKKCNVTIQFNSNVTRSTLEISGELKFPYSIEGAHNVTVVSDTLKKGDIKQPSVTLLTSDLLLKEVKANVFDTSALFATPEVVEKLIPIAPILGPRRLMPSTKNGTVSEDIAEAIRRFYQPTVAYEISERLTIEQCLGIVNQPEAELVANLKALMTDIASKKPHAIRSLYRDVFISSGTSARYFIDRQFLVPGKRFFNESLADSTLPIPPKHIKAEKARNKVISAIFDDVPPSEEPVAPPTQEEDDS</sequence>
<accession>A0A196SHF7</accession>
<evidence type="ECO:0000256" key="3">
    <source>
        <dbReference type="ARBA" id="ARBA00023274"/>
    </source>
</evidence>
<dbReference type="STRING" id="478820.A0A196SHF7"/>
<evidence type="ECO:0000313" key="5">
    <source>
        <dbReference type="Proteomes" id="UP000078348"/>
    </source>
</evidence>
<dbReference type="InterPro" id="IPR016095">
    <property type="entry name" value="Ribosomal_uL1_3-a/b-sand"/>
</dbReference>